<dbReference type="PANTHER" id="PTHR34415">
    <property type="entry name" value="INTEGRASE CATALYTIC DOMAIN-CONTAINING PROTEIN"/>
    <property type="match status" value="1"/>
</dbReference>
<name>A0A329RA59_9STRA</name>
<dbReference type="OrthoDB" id="129020at2759"/>
<dbReference type="VEuPathDB" id="FungiDB:PC110_g21989"/>
<feature type="region of interest" description="Disordered" evidence="1">
    <location>
        <begin position="1"/>
        <end position="65"/>
    </location>
</feature>
<accession>A0A329RA59</accession>
<evidence type="ECO:0000313" key="3">
    <source>
        <dbReference type="Proteomes" id="UP000251314"/>
    </source>
</evidence>
<dbReference type="EMBL" id="MJFZ01001685">
    <property type="protein sequence ID" value="RAW21567.1"/>
    <property type="molecule type" value="Genomic_DNA"/>
</dbReference>
<dbReference type="AlphaFoldDB" id="A0A329RA59"/>
<evidence type="ECO:0000256" key="1">
    <source>
        <dbReference type="SAM" id="MobiDB-lite"/>
    </source>
</evidence>
<sequence length="222" mass="24815">MEQASADEDASSPACNEAADSRATGEAASSDSEWSDTDESPVPSILDDEDYEDYDTHESSEQASRLIRDDPCEKKCLKGKETELRNFLQSVSGMERSERVTSITLTVLAVLIQTDTFTYHRGNSVRNKFHYFLPLVGEVCALSFCASYGITLVTVQRYKGQILGGTFAAKPHGNKKNKNASVIDIRWLIDWFTEFAKEVGDVVPVRVCMKKTVDGTVRKYYR</sequence>
<feature type="compositionally biased region" description="Basic and acidic residues" evidence="1">
    <location>
        <begin position="54"/>
        <end position="65"/>
    </location>
</feature>
<organism evidence="2 3">
    <name type="scientific">Phytophthora cactorum</name>
    <dbReference type="NCBI Taxonomy" id="29920"/>
    <lineage>
        <taxon>Eukaryota</taxon>
        <taxon>Sar</taxon>
        <taxon>Stramenopiles</taxon>
        <taxon>Oomycota</taxon>
        <taxon>Peronosporomycetes</taxon>
        <taxon>Peronosporales</taxon>
        <taxon>Peronosporaceae</taxon>
        <taxon>Phytophthora</taxon>
    </lineage>
</organism>
<reference evidence="2 3" key="1">
    <citation type="submission" date="2018-01" db="EMBL/GenBank/DDBJ databases">
        <title>Draft genome of the strawberry crown rot pathogen Phytophthora cactorum.</title>
        <authorList>
            <person name="Armitage A.D."/>
            <person name="Lysoe E."/>
            <person name="Nellist C.F."/>
            <person name="Harrison R.J."/>
            <person name="Brurberg M.B."/>
        </authorList>
    </citation>
    <scope>NUCLEOTIDE SEQUENCE [LARGE SCALE GENOMIC DNA]</scope>
    <source>
        <strain evidence="2 3">10300</strain>
    </source>
</reference>
<comment type="caution">
    <text evidence="2">The sequence shown here is derived from an EMBL/GenBank/DDBJ whole genome shotgun (WGS) entry which is preliminary data.</text>
</comment>
<keyword evidence="3" id="KW-1185">Reference proteome</keyword>
<feature type="compositionally biased region" description="Acidic residues" evidence="1">
    <location>
        <begin position="1"/>
        <end position="10"/>
    </location>
</feature>
<evidence type="ECO:0000313" key="2">
    <source>
        <dbReference type="EMBL" id="RAW21567.1"/>
    </source>
</evidence>
<dbReference type="Proteomes" id="UP000251314">
    <property type="component" value="Unassembled WGS sequence"/>
</dbReference>
<dbReference type="PANTHER" id="PTHR34415:SF1">
    <property type="entry name" value="INTEGRASE CATALYTIC DOMAIN-CONTAINING PROTEIN"/>
    <property type="match status" value="1"/>
</dbReference>
<proteinExistence type="predicted"/>
<protein>
    <submittedName>
        <fullName evidence="2">Uncharacterized protein</fullName>
    </submittedName>
</protein>
<gene>
    <name evidence="2" type="ORF">PC110_g21989</name>
</gene>